<organism evidence="9 10">
    <name type="scientific">Galendromus occidentalis</name>
    <name type="common">western predatory mite</name>
    <dbReference type="NCBI Taxonomy" id="34638"/>
    <lineage>
        <taxon>Eukaryota</taxon>
        <taxon>Metazoa</taxon>
        <taxon>Ecdysozoa</taxon>
        <taxon>Arthropoda</taxon>
        <taxon>Chelicerata</taxon>
        <taxon>Arachnida</taxon>
        <taxon>Acari</taxon>
        <taxon>Parasitiformes</taxon>
        <taxon>Mesostigmata</taxon>
        <taxon>Gamasina</taxon>
        <taxon>Phytoseioidea</taxon>
        <taxon>Phytoseiidae</taxon>
        <taxon>Typhlodrominae</taxon>
        <taxon>Galendromus</taxon>
    </lineage>
</organism>
<dbReference type="PANTHER" id="PTHR12385">
    <property type="entry name" value="CHOLINE TRANSPORTER-LIKE (SLC FAMILY 44)"/>
    <property type="match status" value="1"/>
</dbReference>
<evidence type="ECO:0000256" key="1">
    <source>
        <dbReference type="ARBA" id="ARBA00004141"/>
    </source>
</evidence>
<name>A0AAJ6VXR3_9ACAR</name>
<evidence type="ECO:0000256" key="2">
    <source>
        <dbReference type="ARBA" id="ARBA00007168"/>
    </source>
</evidence>
<accession>A0AAJ6VXR3</accession>
<dbReference type="Proteomes" id="UP000694867">
    <property type="component" value="Unplaced"/>
</dbReference>
<reference evidence="10" key="1">
    <citation type="submission" date="2025-08" db="UniProtKB">
        <authorList>
            <consortium name="RefSeq"/>
        </authorList>
    </citation>
    <scope>IDENTIFICATION</scope>
</reference>
<proteinExistence type="inferred from homology"/>
<sequence>MKNRRYDFDGQRKWWEFWKMGDQSNGSLSAVEMPERAAEPTEPQPVEEEILVADNWEELDAAYKMEPDFEYDEQYGEPTPYDPEFRGPVFRRSCTDVLFLILFIVFVIGWGAIAFLAIKNGNIERVIHPSDSNGNLCGTGENEKKPYLFFFDLFKCKVKFETDEWIPSAKCRTPQVCVEQCPTKTFSTTSYTSDPENAAEIKRHMICVPGTDMSKSISELTTGKPASCAYYYIASVSIGGRCVPSPTTVTDEFKIGETFTVRDEEDKKDVSGDELVEKAKRKMDRILNARRYIERLLVDLSNTWKIILIGLVCSMVFALIWIVLMRFAAGWMIWLGILSILALLIASTAFSWVKYVSLKGVPGADEGLGFSRKISYYTGSRQTWLILGVISSILLFILLFVIIFLRNRIRIAIALIKEAAKAIGYMPTALVFPVFPYLLQLFVFLAWAGISLLLISLPSGDSAIDSGTNNTSVFEKCIEGMGGYSAFNNKTCLVGDKALSSHVNYTHIYNTFGLFWVIAFIVAYGEMSLAASVASYYWTRQKKDIPTLTVASAMWTTTRYHLGTLAFGSLIIAVVSFIRAVIEYLEKKVKAYDNEISKAIICCCRCCCWCLENFLRFVNRNAYIMCAIYGKNFCTSAKKSFFLLMRNIVRVVVVDKVTDFLLLASKLAVVGSSAAVSYYVFSASDERLNEYIPTLNYPLFPVCLIAVGSYVIATCFFDVYNMAVDTLFLCFLEDCERHDGSREKPYFMSKELMLILKKKNVKPTDPSAPKQE</sequence>
<keyword evidence="9" id="KW-1185">Reference proteome</keyword>
<keyword evidence="4 7" id="KW-1133">Transmembrane helix</keyword>
<dbReference type="AlphaFoldDB" id="A0AAJ6VXR3"/>
<dbReference type="GO" id="GO:0022857">
    <property type="term" value="F:transmembrane transporter activity"/>
    <property type="evidence" value="ECO:0007669"/>
    <property type="project" value="UniProtKB-UniRule"/>
</dbReference>
<feature type="transmembrane region" description="Helical" evidence="7">
    <location>
        <begin position="97"/>
        <end position="118"/>
    </location>
</feature>
<evidence type="ECO:0000256" key="7">
    <source>
        <dbReference type="RuleBase" id="RU368066"/>
    </source>
</evidence>
<evidence type="ECO:0000256" key="8">
    <source>
        <dbReference type="SAM" id="MobiDB-lite"/>
    </source>
</evidence>
<feature type="transmembrane region" description="Helical" evidence="7">
    <location>
        <begin position="657"/>
        <end position="679"/>
    </location>
</feature>
<evidence type="ECO:0000256" key="4">
    <source>
        <dbReference type="ARBA" id="ARBA00022989"/>
    </source>
</evidence>
<keyword evidence="6" id="KW-0325">Glycoprotein</keyword>
<gene>
    <name evidence="10" type="primary">LOC100898317</name>
</gene>
<protein>
    <recommendedName>
        <fullName evidence="7">Choline transporter-like protein</fullName>
    </recommendedName>
</protein>
<dbReference type="GO" id="GO:0005886">
    <property type="term" value="C:plasma membrane"/>
    <property type="evidence" value="ECO:0007669"/>
    <property type="project" value="UniProtKB-SubCell"/>
</dbReference>
<keyword evidence="3 7" id="KW-0812">Transmembrane</keyword>
<dbReference type="KEGG" id="goe:100898317"/>
<feature type="transmembrane region" description="Helical" evidence="7">
    <location>
        <begin position="514"/>
        <end position="539"/>
    </location>
</feature>
<feature type="transmembrane region" description="Helical" evidence="7">
    <location>
        <begin position="331"/>
        <end position="353"/>
    </location>
</feature>
<evidence type="ECO:0000256" key="5">
    <source>
        <dbReference type="ARBA" id="ARBA00023136"/>
    </source>
</evidence>
<feature type="region of interest" description="Disordered" evidence="8">
    <location>
        <begin position="26"/>
        <end position="45"/>
    </location>
</feature>
<dbReference type="Pfam" id="PF04515">
    <property type="entry name" value="Choline_transpo"/>
    <property type="match status" value="1"/>
</dbReference>
<feature type="transmembrane region" description="Helical" evidence="7">
    <location>
        <begin position="699"/>
        <end position="720"/>
    </location>
</feature>
<keyword evidence="5 7" id="KW-0472">Membrane</keyword>
<feature type="transmembrane region" description="Helical" evidence="7">
    <location>
        <begin position="560"/>
        <end position="582"/>
    </location>
</feature>
<feature type="transmembrane region" description="Helical" evidence="7">
    <location>
        <begin position="304"/>
        <end position="324"/>
    </location>
</feature>
<feature type="transmembrane region" description="Helical" evidence="7">
    <location>
        <begin position="384"/>
        <end position="405"/>
    </location>
</feature>
<comment type="subcellular location">
    <subcellularLocation>
        <location evidence="7">Cell membrane</location>
        <topology evidence="7">Multi-pass membrane protein</topology>
    </subcellularLocation>
    <subcellularLocation>
        <location evidence="1">Membrane</location>
        <topology evidence="1">Multi-pass membrane protein</topology>
    </subcellularLocation>
</comment>
<dbReference type="RefSeq" id="XP_003742587.1">
    <property type="nucleotide sequence ID" value="XM_003742539.2"/>
</dbReference>
<evidence type="ECO:0000256" key="6">
    <source>
        <dbReference type="ARBA" id="ARBA00023180"/>
    </source>
</evidence>
<feature type="transmembrane region" description="Helical" evidence="7">
    <location>
        <begin position="425"/>
        <end position="450"/>
    </location>
</feature>
<evidence type="ECO:0000313" key="10">
    <source>
        <dbReference type="RefSeq" id="XP_003742587.1"/>
    </source>
</evidence>
<dbReference type="PANTHER" id="PTHR12385:SF14">
    <property type="entry name" value="CHOLINE TRANSPORTER-LIKE 2"/>
    <property type="match status" value="1"/>
</dbReference>
<evidence type="ECO:0000256" key="3">
    <source>
        <dbReference type="ARBA" id="ARBA00022692"/>
    </source>
</evidence>
<comment type="function">
    <text evidence="7">Choline transporter.</text>
</comment>
<evidence type="ECO:0000313" key="9">
    <source>
        <dbReference type="Proteomes" id="UP000694867"/>
    </source>
</evidence>
<comment type="similarity">
    <text evidence="2 7">Belongs to the CTL (choline transporter-like) family.</text>
</comment>
<dbReference type="GeneID" id="100898317"/>
<dbReference type="InterPro" id="IPR007603">
    <property type="entry name" value="Choline_transptr-like"/>
</dbReference>